<name>A0A9W6CVW0_9BACT</name>
<sequence>MEKMPKILVVDDEYHNLFLMHGFLVPLGYEVSISSDGEEAIEFARKGAFDVILLDINMPEMDGFEVLARLRSGEETKFVPVVMVTGQGEVEHRVRALELGADDFLTKPVDWMELKARVRSLVKVKAYHDHMMNHQRKLEEEVNRRTLELRRATEKLHEAHNKLKEASLDTIYRLSRAAEFRDEDTGGHIKRMSEYAAAVGRKMGLNEKTVEGILYAAPMHDVGKIGIPDRILLKPGKLDAEEWEIMKQHTLMGARILEGASGGFISLAAVIALTHHEKWNGKGYPRGLSGTQIPLVGRVVAIADVFDAMTSKRPYKEPFPVEKAFRIIEESRGSHFDPAVVDAFTAIKDEILEIKGSSDGYDNNSPLFPKY</sequence>
<proteinExistence type="predicted"/>
<evidence type="ECO:0000259" key="3">
    <source>
        <dbReference type="PROSITE" id="PS50110"/>
    </source>
</evidence>
<evidence type="ECO:0000259" key="4">
    <source>
        <dbReference type="PROSITE" id="PS51832"/>
    </source>
</evidence>
<dbReference type="SMART" id="SM00448">
    <property type="entry name" value="REC"/>
    <property type="match status" value="1"/>
</dbReference>
<dbReference type="SMART" id="SM00471">
    <property type="entry name" value="HDc"/>
    <property type="match status" value="1"/>
</dbReference>
<dbReference type="RefSeq" id="WP_281792537.1">
    <property type="nucleotide sequence ID" value="NZ_BSDR01000001.1"/>
</dbReference>
<dbReference type="Proteomes" id="UP001144372">
    <property type="component" value="Unassembled WGS sequence"/>
</dbReference>
<feature type="coiled-coil region" evidence="2">
    <location>
        <begin position="135"/>
        <end position="169"/>
    </location>
</feature>
<protein>
    <submittedName>
        <fullName evidence="5">Two-component system response regulator</fullName>
    </submittedName>
</protein>
<feature type="modified residue" description="4-aspartylphosphate" evidence="1">
    <location>
        <position position="55"/>
    </location>
</feature>
<keyword evidence="1" id="KW-0597">Phosphoprotein</keyword>
<dbReference type="CDD" id="cd00077">
    <property type="entry name" value="HDc"/>
    <property type="match status" value="1"/>
</dbReference>
<dbReference type="InterPro" id="IPR001789">
    <property type="entry name" value="Sig_transdc_resp-reg_receiver"/>
</dbReference>
<dbReference type="InterPro" id="IPR003607">
    <property type="entry name" value="HD/PDEase_dom"/>
</dbReference>
<dbReference type="GO" id="GO:0000160">
    <property type="term" value="P:phosphorelay signal transduction system"/>
    <property type="evidence" value="ECO:0007669"/>
    <property type="project" value="InterPro"/>
</dbReference>
<comment type="caution">
    <text evidence="5">The sequence shown here is derived from an EMBL/GenBank/DDBJ whole genome shotgun (WGS) entry which is preliminary data.</text>
</comment>
<dbReference type="PROSITE" id="PS50110">
    <property type="entry name" value="RESPONSE_REGULATORY"/>
    <property type="match status" value="1"/>
</dbReference>
<evidence type="ECO:0000313" key="6">
    <source>
        <dbReference type="Proteomes" id="UP001144372"/>
    </source>
</evidence>
<dbReference type="PANTHER" id="PTHR45228">
    <property type="entry name" value="CYCLIC DI-GMP PHOSPHODIESTERASE TM_0186-RELATED"/>
    <property type="match status" value="1"/>
</dbReference>
<evidence type="ECO:0000313" key="5">
    <source>
        <dbReference type="EMBL" id="GLI33509.1"/>
    </source>
</evidence>
<gene>
    <name evidence="5" type="ORF">DAMNIGENAA_09420</name>
</gene>
<dbReference type="PROSITE" id="PS51832">
    <property type="entry name" value="HD_GYP"/>
    <property type="match status" value="1"/>
</dbReference>
<keyword evidence="2" id="KW-0175">Coiled coil</keyword>
<organism evidence="5 6">
    <name type="scientific">Desulforhabdus amnigena</name>
    <dbReference type="NCBI Taxonomy" id="40218"/>
    <lineage>
        <taxon>Bacteria</taxon>
        <taxon>Pseudomonadati</taxon>
        <taxon>Thermodesulfobacteriota</taxon>
        <taxon>Syntrophobacteria</taxon>
        <taxon>Syntrophobacterales</taxon>
        <taxon>Syntrophobacteraceae</taxon>
        <taxon>Desulforhabdus</taxon>
    </lineage>
</organism>
<dbReference type="SUPFAM" id="SSF109604">
    <property type="entry name" value="HD-domain/PDEase-like"/>
    <property type="match status" value="1"/>
</dbReference>
<feature type="domain" description="HD-GYP" evidence="4">
    <location>
        <begin position="163"/>
        <end position="360"/>
    </location>
</feature>
<dbReference type="Pfam" id="PF13487">
    <property type="entry name" value="HD_5"/>
    <property type="match status" value="1"/>
</dbReference>
<dbReference type="InterPro" id="IPR011006">
    <property type="entry name" value="CheY-like_superfamily"/>
</dbReference>
<dbReference type="Gene3D" id="3.40.50.2300">
    <property type="match status" value="1"/>
</dbReference>
<accession>A0A9W6CVW0</accession>
<dbReference type="SUPFAM" id="SSF52172">
    <property type="entry name" value="CheY-like"/>
    <property type="match status" value="1"/>
</dbReference>
<reference evidence="5" key="1">
    <citation type="submission" date="2022-12" db="EMBL/GenBank/DDBJ databases">
        <title>Reference genome sequencing for broad-spectrum identification of bacterial and archaeal isolates by mass spectrometry.</title>
        <authorList>
            <person name="Sekiguchi Y."/>
            <person name="Tourlousse D.M."/>
        </authorList>
    </citation>
    <scope>NUCLEOTIDE SEQUENCE</scope>
    <source>
        <strain evidence="5">ASRB1</strain>
    </source>
</reference>
<dbReference type="EMBL" id="BSDR01000001">
    <property type="protein sequence ID" value="GLI33509.1"/>
    <property type="molecule type" value="Genomic_DNA"/>
</dbReference>
<evidence type="ECO:0000256" key="2">
    <source>
        <dbReference type="SAM" id="Coils"/>
    </source>
</evidence>
<dbReference type="Gene3D" id="1.10.3210.10">
    <property type="entry name" value="Hypothetical protein af1432"/>
    <property type="match status" value="1"/>
</dbReference>
<dbReference type="AlphaFoldDB" id="A0A9W6CVW0"/>
<dbReference type="InterPro" id="IPR052020">
    <property type="entry name" value="Cyclic_di-GMP/3'3'-cGAMP_PDE"/>
</dbReference>
<dbReference type="PANTHER" id="PTHR45228:SF1">
    <property type="entry name" value="CYCLIC DI-GMP PHOSPHODIESTERASE TM_0186"/>
    <property type="match status" value="1"/>
</dbReference>
<dbReference type="Pfam" id="PF00072">
    <property type="entry name" value="Response_reg"/>
    <property type="match status" value="1"/>
</dbReference>
<feature type="domain" description="Response regulatory" evidence="3">
    <location>
        <begin position="6"/>
        <end position="122"/>
    </location>
</feature>
<dbReference type="InterPro" id="IPR037522">
    <property type="entry name" value="HD_GYP_dom"/>
</dbReference>
<keyword evidence="6" id="KW-1185">Reference proteome</keyword>
<evidence type="ECO:0000256" key="1">
    <source>
        <dbReference type="PROSITE-ProRule" id="PRU00169"/>
    </source>
</evidence>